<keyword evidence="3 4" id="KW-0546">Nucleotide metabolism</keyword>
<evidence type="ECO:0000313" key="6">
    <source>
        <dbReference type="Proteomes" id="UP000218968"/>
    </source>
</evidence>
<reference evidence="6" key="1">
    <citation type="submission" date="2017-09" db="EMBL/GenBank/DDBJ databases">
        <title>Luteimonas liuhanmingii sp.nov., isolated from the intestinal contents of Tibetan Plateau Pika in Yushu, Qinghai Province, China.</title>
        <authorList>
            <person name="Gui Z."/>
        </authorList>
    </citation>
    <scope>NUCLEOTIDE SEQUENCE [LARGE SCALE GENOMIC DNA]</scope>
    <source>
        <strain evidence="6">100111</strain>
    </source>
</reference>
<dbReference type="GO" id="GO:0005737">
    <property type="term" value="C:cytoplasm"/>
    <property type="evidence" value="ECO:0007669"/>
    <property type="project" value="UniProtKB-SubCell"/>
</dbReference>
<comment type="caution">
    <text evidence="4">Lacks conserved residue(s) required for the propagation of feature annotation.</text>
</comment>
<dbReference type="PANTHER" id="PTHR43213:SF5">
    <property type="entry name" value="BIFUNCTIONAL DTTP_UTP PYROPHOSPHATASE_METHYLTRANSFERASE PROTEIN-RELATED"/>
    <property type="match status" value="1"/>
</dbReference>
<dbReference type="Pfam" id="PF02545">
    <property type="entry name" value="Maf"/>
    <property type="match status" value="1"/>
</dbReference>
<dbReference type="GO" id="GO:0009117">
    <property type="term" value="P:nucleotide metabolic process"/>
    <property type="evidence" value="ECO:0007669"/>
    <property type="project" value="UniProtKB-KW"/>
</dbReference>
<organism evidence="5 6">
    <name type="scientific">Luteimonas chenhongjianii</name>
    <dbReference type="NCBI Taxonomy" id="2006110"/>
    <lineage>
        <taxon>Bacteria</taxon>
        <taxon>Pseudomonadati</taxon>
        <taxon>Pseudomonadota</taxon>
        <taxon>Gammaproteobacteria</taxon>
        <taxon>Lysobacterales</taxon>
        <taxon>Lysobacteraceae</taxon>
        <taxon>Luteimonas</taxon>
    </lineage>
</organism>
<dbReference type="EC" id="3.6.1.9" evidence="4"/>
<dbReference type="InterPro" id="IPR029001">
    <property type="entry name" value="ITPase-like_fam"/>
</dbReference>
<protein>
    <recommendedName>
        <fullName evidence="4">dTTP/UTP pyrophosphatase</fullName>
        <shortName evidence="4">dTTPase/UTPase</shortName>
        <ecNumber evidence="4">3.6.1.9</ecNumber>
    </recommendedName>
    <alternativeName>
        <fullName evidence="4">Nucleoside triphosphate pyrophosphatase</fullName>
    </alternativeName>
    <alternativeName>
        <fullName evidence="4">Nucleotide pyrophosphatase</fullName>
        <shortName evidence="4">Nucleotide PPase</shortName>
    </alternativeName>
</protein>
<evidence type="ECO:0000256" key="2">
    <source>
        <dbReference type="ARBA" id="ARBA00022801"/>
    </source>
</evidence>
<dbReference type="SUPFAM" id="SSF52972">
    <property type="entry name" value="ITPase-like"/>
    <property type="match status" value="1"/>
</dbReference>
<evidence type="ECO:0000256" key="4">
    <source>
        <dbReference type="HAMAP-Rule" id="MF_00528"/>
    </source>
</evidence>
<sequence length="198" mass="20571">MLHLASQSPRRRELLARLGLPFGQIDVDVPEVRGADEPAADYVLRVAGDKARAGLQALGGGAETLVLGADTEVVLDGVVFGKPRDDADAMAMLRTLSGRRHEVISAVVVVGEGRIGQLVVVTGVTFDTLDDATIAAYVATGEPRGKAGAYAIQGGAELFVARMDGSYSGVVGLPLQQTAALLRTFGLHPQPFASDHGA</sequence>
<proteinExistence type="inferred from homology"/>
<dbReference type="RefSeq" id="WP_096299081.1">
    <property type="nucleotide sequence ID" value="NZ_CP023406.1"/>
</dbReference>
<feature type="site" description="Important for substrate specificity" evidence="4">
    <location>
        <position position="71"/>
    </location>
</feature>
<evidence type="ECO:0000256" key="3">
    <source>
        <dbReference type="ARBA" id="ARBA00023080"/>
    </source>
</evidence>
<dbReference type="InterPro" id="IPR003697">
    <property type="entry name" value="Maf-like"/>
</dbReference>
<dbReference type="KEGG" id="lum:CNR27_11980"/>
<dbReference type="PANTHER" id="PTHR43213">
    <property type="entry name" value="BIFUNCTIONAL DTTP/UTP PYROPHOSPHATASE/METHYLTRANSFERASE PROTEIN-RELATED"/>
    <property type="match status" value="1"/>
</dbReference>
<dbReference type="GO" id="GO:0036221">
    <property type="term" value="F:UTP diphosphatase activity"/>
    <property type="evidence" value="ECO:0007669"/>
    <property type="project" value="RHEA"/>
</dbReference>
<comment type="subcellular location">
    <subcellularLocation>
        <location evidence="4">Cytoplasm</location>
    </subcellularLocation>
</comment>
<dbReference type="EMBL" id="CP023406">
    <property type="protein sequence ID" value="ATD68062.1"/>
    <property type="molecule type" value="Genomic_DNA"/>
</dbReference>
<evidence type="ECO:0000256" key="1">
    <source>
        <dbReference type="ARBA" id="ARBA00001968"/>
    </source>
</evidence>
<feature type="site" description="Important for substrate specificity" evidence="4">
    <location>
        <position position="153"/>
    </location>
</feature>
<dbReference type="OrthoDB" id="9807767at2"/>
<dbReference type="PIRSF" id="PIRSF006305">
    <property type="entry name" value="Maf"/>
    <property type="match status" value="1"/>
</dbReference>
<accession>A0A290XFX8</accession>
<comment type="function">
    <text evidence="4">Nucleoside triphosphate pyrophosphatase that hydrolyzes dTTP and UTP. May have a dual role in cell division arrest and in preventing the incorporation of modified nucleotides into cellular nucleic acids.</text>
</comment>
<keyword evidence="6" id="KW-1185">Reference proteome</keyword>
<dbReference type="NCBIfam" id="TIGR00172">
    <property type="entry name" value="maf"/>
    <property type="match status" value="1"/>
</dbReference>
<keyword evidence="2 4" id="KW-0378">Hydrolase</keyword>
<dbReference type="Gene3D" id="3.90.950.10">
    <property type="match status" value="1"/>
</dbReference>
<dbReference type="HAMAP" id="MF_00528">
    <property type="entry name" value="Maf"/>
    <property type="match status" value="1"/>
</dbReference>
<dbReference type="GO" id="GO:0036218">
    <property type="term" value="F:dTTP diphosphatase activity"/>
    <property type="evidence" value="ECO:0007669"/>
    <property type="project" value="RHEA"/>
</dbReference>
<dbReference type="Proteomes" id="UP000218968">
    <property type="component" value="Chromosome"/>
</dbReference>
<comment type="cofactor">
    <cofactor evidence="1 4">
        <name>a divalent metal cation</name>
        <dbReference type="ChEBI" id="CHEBI:60240"/>
    </cofactor>
</comment>
<keyword evidence="4" id="KW-0963">Cytoplasm</keyword>
<gene>
    <name evidence="5" type="ORF">CNR27_11980</name>
</gene>
<dbReference type="CDD" id="cd00555">
    <property type="entry name" value="Maf"/>
    <property type="match status" value="1"/>
</dbReference>
<evidence type="ECO:0000313" key="5">
    <source>
        <dbReference type="EMBL" id="ATD68062.1"/>
    </source>
</evidence>
<feature type="active site" description="Proton acceptor" evidence="4">
    <location>
        <position position="70"/>
    </location>
</feature>
<comment type="catalytic activity">
    <reaction evidence="4">
        <text>UTP + H2O = UMP + diphosphate + H(+)</text>
        <dbReference type="Rhea" id="RHEA:29395"/>
        <dbReference type="ChEBI" id="CHEBI:15377"/>
        <dbReference type="ChEBI" id="CHEBI:15378"/>
        <dbReference type="ChEBI" id="CHEBI:33019"/>
        <dbReference type="ChEBI" id="CHEBI:46398"/>
        <dbReference type="ChEBI" id="CHEBI:57865"/>
        <dbReference type="EC" id="3.6.1.9"/>
    </reaction>
</comment>
<name>A0A290XFX8_9GAMM</name>
<dbReference type="AlphaFoldDB" id="A0A290XFX8"/>
<comment type="similarity">
    <text evidence="4">Belongs to the Maf family. YhdE subfamily.</text>
</comment>
<comment type="catalytic activity">
    <reaction evidence="4">
        <text>dTTP + H2O = dTMP + diphosphate + H(+)</text>
        <dbReference type="Rhea" id="RHEA:28534"/>
        <dbReference type="ChEBI" id="CHEBI:15377"/>
        <dbReference type="ChEBI" id="CHEBI:15378"/>
        <dbReference type="ChEBI" id="CHEBI:33019"/>
        <dbReference type="ChEBI" id="CHEBI:37568"/>
        <dbReference type="ChEBI" id="CHEBI:63528"/>
        <dbReference type="EC" id="3.6.1.9"/>
    </reaction>
</comment>
<feature type="site" description="Important for substrate specificity" evidence="4">
    <location>
        <position position="10"/>
    </location>
</feature>